<feature type="compositionally biased region" description="Basic residues" evidence="1">
    <location>
        <begin position="550"/>
        <end position="559"/>
    </location>
</feature>
<feature type="region of interest" description="Disordered" evidence="1">
    <location>
        <begin position="436"/>
        <end position="475"/>
    </location>
</feature>
<feature type="compositionally biased region" description="Low complexity" evidence="1">
    <location>
        <begin position="1021"/>
        <end position="1039"/>
    </location>
</feature>
<feature type="compositionally biased region" description="Basic residues" evidence="1">
    <location>
        <begin position="158"/>
        <end position="170"/>
    </location>
</feature>
<feature type="region of interest" description="Disordered" evidence="1">
    <location>
        <begin position="1000"/>
        <end position="1063"/>
    </location>
</feature>
<organism evidence="2 3">
    <name type="scientific">Exophiala xenobiotica</name>
    <dbReference type="NCBI Taxonomy" id="348802"/>
    <lineage>
        <taxon>Eukaryota</taxon>
        <taxon>Fungi</taxon>
        <taxon>Dikarya</taxon>
        <taxon>Ascomycota</taxon>
        <taxon>Pezizomycotina</taxon>
        <taxon>Eurotiomycetes</taxon>
        <taxon>Chaetothyriomycetidae</taxon>
        <taxon>Chaetothyriales</taxon>
        <taxon>Herpotrichiellaceae</taxon>
        <taxon>Exophiala</taxon>
    </lineage>
</organism>
<feature type="region of interest" description="Disordered" evidence="1">
    <location>
        <begin position="382"/>
        <end position="403"/>
    </location>
</feature>
<protein>
    <recommendedName>
        <fullName evidence="4">C2H2-type domain-containing protein</fullName>
    </recommendedName>
</protein>
<dbReference type="RefSeq" id="XP_013314666.1">
    <property type="nucleotide sequence ID" value="XM_013459212.1"/>
</dbReference>
<evidence type="ECO:0000256" key="1">
    <source>
        <dbReference type="SAM" id="MobiDB-lite"/>
    </source>
</evidence>
<reference evidence="2 3" key="1">
    <citation type="submission" date="2015-01" db="EMBL/GenBank/DDBJ databases">
        <title>The Genome Sequence of Exophiala xenobiotica CBS118157.</title>
        <authorList>
            <consortium name="The Broad Institute Genomics Platform"/>
            <person name="Cuomo C."/>
            <person name="de Hoog S."/>
            <person name="Gorbushina A."/>
            <person name="Stielow B."/>
            <person name="Teixiera M."/>
            <person name="Abouelleil A."/>
            <person name="Chapman S.B."/>
            <person name="Priest M."/>
            <person name="Young S.K."/>
            <person name="Wortman J."/>
            <person name="Nusbaum C."/>
            <person name="Birren B."/>
        </authorList>
    </citation>
    <scope>NUCLEOTIDE SEQUENCE [LARGE SCALE GENOMIC DNA]</scope>
    <source>
        <strain evidence="2 3">CBS 118157</strain>
    </source>
</reference>
<gene>
    <name evidence="2" type="ORF">PV05_06471</name>
</gene>
<feature type="compositionally biased region" description="Basic and acidic residues" evidence="1">
    <location>
        <begin position="238"/>
        <end position="255"/>
    </location>
</feature>
<feature type="compositionally biased region" description="Basic and acidic residues" evidence="1">
    <location>
        <begin position="389"/>
        <end position="403"/>
    </location>
</feature>
<feature type="compositionally biased region" description="Basic and acidic residues" evidence="1">
    <location>
        <begin position="171"/>
        <end position="186"/>
    </location>
</feature>
<evidence type="ECO:0000313" key="2">
    <source>
        <dbReference type="EMBL" id="KIW54082.1"/>
    </source>
</evidence>
<dbReference type="GeneID" id="25328379"/>
<feature type="compositionally biased region" description="Basic and acidic residues" evidence="1">
    <location>
        <begin position="304"/>
        <end position="324"/>
    </location>
</feature>
<proteinExistence type="predicted"/>
<feature type="compositionally biased region" description="Polar residues" evidence="1">
    <location>
        <begin position="1000"/>
        <end position="1012"/>
    </location>
</feature>
<sequence length="1111" mass="123811">MATLAPRIRDQPDIRARISIHDESTDDIKEQLQLADQRQRALLRSQQSWHSSDTNGPLQRAVLRKTRTVPGRPGHLSDEPISDALPCPLRRSNSLNSLSTLHREADAAALSLYRGSPISAISPPCVGPMWKPSLDYEPQDPCPPRPPARVETLSDHRKLQKILKKSRKRDRKTEKEQAKAQKQDEQMRRAFLAAEVAAARKRNEHTLAQSLPVRSKSTKSIASQLAKTFSLGKLSRQRKNDKADPPRLADFDSKDELRDYINPMQPVSDKEIAELPAELPQYTPFQDSTRTQHNEPVVLLEDNPAPREKEGGLISKDNEPDPRPSRSNSRSMRCDHCQSPIRLNQLYYHCSICEDGDRMLCSSCDQAGWSCRHDITEKVRSVSRTTQPRKAETVSIEREPNCSEQRQHAAAVGELNVPTSPAGTCRLADTHHQATMSAGSPWASNDASTRSAPKHHQSASSPSRPNHERNTEVWRREQDVAIREKEIVLREREATMRERQASLREQEAALNVRTHLFALELQSALAKQAHETSIGVGAQFQDLSQVGSHIRTHGNKRKAGGSQTGLSPTNSTTSGHRSPLKRSPSDREGQDASDDDKEDNGSGTPKKMKHEPDAIESPEKLFACPFCKYDKARYSERNVQEKHYRGCASGYWPDISRLKQHLYRVHWRRTHCVRCYAKFDRKELLDQHVRGSQPCALVECPYPEKFDDGQYNDIRRKRPANTPEQVWYIIYGILFPNQPQPSSPYADNLNAPAGSLHSPCVPEQDAMDALGEVFESRLDQCVGASDQAWLQSPAAREFIRQQLRSSMTDVLERMKPATSPSVGNPSVEVSPYSAVPSEATRRASISLTPVTSVPPSPVNGNGIVSQPDSDAQFLLPRHRQSFSRPFPARTLERVMSAQPMQPPTDQHARERPSTNITFPISPVGDPENDQYDEECHSWTQGDERGLAISGDFNFDFNSGLGSAAQDLNQGTAAPSEPPVYSFHPVRLDSLEHTSVQSVSRLKANHSNASSVDSGYGSFHKSSSTSSARAASASASTGARPTNRPVRGKMKGKNIIRDARDSSPVPESAINFDALDVSFEEFLGGALEPGMDEFGNVEHNNLSEYQLRYPAF</sequence>
<feature type="compositionally biased region" description="Polar residues" evidence="1">
    <location>
        <begin position="436"/>
        <end position="451"/>
    </location>
</feature>
<dbReference type="EMBL" id="KN847320">
    <property type="protein sequence ID" value="KIW54082.1"/>
    <property type="molecule type" value="Genomic_DNA"/>
</dbReference>
<dbReference type="Proteomes" id="UP000054342">
    <property type="component" value="Unassembled WGS sequence"/>
</dbReference>
<keyword evidence="3" id="KW-1185">Reference proteome</keyword>
<feature type="region of interest" description="Disordered" evidence="1">
    <location>
        <begin position="232"/>
        <end position="255"/>
    </location>
</feature>
<feature type="region of interest" description="Disordered" evidence="1">
    <location>
        <begin position="900"/>
        <end position="935"/>
    </location>
</feature>
<feature type="region of interest" description="Disordered" evidence="1">
    <location>
        <begin position="550"/>
        <end position="614"/>
    </location>
</feature>
<evidence type="ECO:0000313" key="3">
    <source>
        <dbReference type="Proteomes" id="UP000054342"/>
    </source>
</evidence>
<feature type="compositionally biased region" description="Basic and acidic residues" evidence="1">
    <location>
        <begin position="465"/>
        <end position="475"/>
    </location>
</feature>
<dbReference type="PANTHER" id="PTHR38166">
    <property type="entry name" value="C2H2-TYPE DOMAIN-CONTAINING PROTEIN-RELATED"/>
    <property type="match status" value="1"/>
</dbReference>
<feature type="compositionally biased region" description="Polar residues" evidence="1">
    <location>
        <begin position="564"/>
        <end position="576"/>
    </location>
</feature>
<dbReference type="HOGENOM" id="CLU_279132_0_0_1"/>
<dbReference type="STRING" id="348802.A0A0D2CVH0"/>
<feature type="region of interest" description="Disordered" evidence="1">
    <location>
        <begin position="136"/>
        <end position="186"/>
    </location>
</feature>
<dbReference type="OrthoDB" id="3521097at2759"/>
<feature type="region of interest" description="Disordered" evidence="1">
    <location>
        <begin position="296"/>
        <end position="334"/>
    </location>
</feature>
<evidence type="ECO:0008006" key="4">
    <source>
        <dbReference type="Google" id="ProtNLM"/>
    </source>
</evidence>
<accession>A0A0D2CVH0</accession>
<dbReference type="AlphaFoldDB" id="A0A0D2CVH0"/>
<name>A0A0D2CVH0_9EURO</name>
<dbReference type="PANTHER" id="PTHR38166:SF1">
    <property type="entry name" value="C2H2-TYPE DOMAIN-CONTAINING PROTEIN"/>
    <property type="match status" value="1"/>
</dbReference>